<gene>
    <name evidence="2" type="ORF">HNP55_001254</name>
</gene>
<comment type="caution">
    <text evidence="2">The sequence shown here is derived from an EMBL/GenBank/DDBJ whole genome shotgun (WGS) entry which is preliminary data.</text>
</comment>
<protein>
    <submittedName>
        <fullName evidence="2">Uncharacterized protein</fullName>
    </submittedName>
</protein>
<evidence type="ECO:0000313" key="3">
    <source>
        <dbReference type="Proteomes" id="UP000562027"/>
    </source>
</evidence>
<accession>A0A840L9D3</accession>
<evidence type="ECO:0000256" key="1">
    <source>
        <dbReference type="SAM" id="MobiDB-lite"/>
    </source>
</evidence>
<organism evidence="2 3">
    <name type="scientific">Roseateles oligotrophus</name>
    <dbReference type="NCBI Taxonomy" id="1769250"/>
    <lineage>
        <taxon>Bacteria</taxon>
        <taxon>Pseudomonadati</taxon>
        <taxon>Pseudomonadota</taxon>
        <taxon>Betaproteobacteria</taxon>
        <taxon>Burkholderiales</taxon>
        <taxon>Sphaerotilaceae</taxon>
        <taxon>Roseateles</taxon>
    </lineage>
</organism>
<proteinExistence type="predicted"/>
<dbReference type="Proteomes" id="UP000562027">
    <property type="component" value="Unassembled WGS sequence"/>
</dbReference>
<feature type="region of interest" description="Disordered" evidence="1">
    <location>
        <begin position="70"/>
        <end position="91"/>
    </location>
</feature>
<evidence type="ECO:0000313" key="2">
    <source>
        <dbReference type="EMBL" id="MBB4842739.1"/>
    </source>
</evidence>
<reference evidence="2 3" key="1">
    <citation type="submission" date="2020-08" db="EMBL/GenBank/DDBJ databases">
        <title>Functional genomics of gut bacteria from endangered species of beetles.</title>
        <authorList>
            <person name="Carlos-Shanley C."/>
        </authorList>
    </citation>
    <scope>NUCLEOTIDE SEQUENCE [LARGE SCALE GENOMIC DNA]</scope>
    <source>
        <strain evidence="2 3">S00239</strain>
    </source>
</reference>
<dbReference type="EMBL" id="JACHLP010000002">
    <property type="protein sequence ID" value="MBB4842739.1"/>
    <property type="molecule type" value="Genomic_DNA"/>
</dbReference>
<name>A0A840L9D3_9BURK</name>
<dbReference type="AlphaFoldDB" id="A0A840L9D3"/>
<sequence>MPYRQDNKLTVLDAVEDVVANTPQMQAANPFNPGIGDFRANAGLPQQQMERYAKIINKCVRCGQAIRQPPPIGSLNLRRRSEGDAKLERHG</sequence>
<feature type="compositionally biased region" description="Basic and acidic residues" evidence="1">
    <location>
        <begin position="79"/>
        <end position="91"/>
    </location>
</feature>
<keyword evidence="3" id="KW-1185">Reference proteome</keyword>